<proteinExistence type="predicted"/>
<reference evidence="2" key="1">
    <citation type="journal article" date="2023" name="Hortic. Res.">
        <title>A chromosome-level phased genome enabling allele-level studies in sweet orange: a case study on citrus Huanglongbing tolerance.</title>
        <authorList>
            <person name="Wu B."/>
            <person name="Yu Q."/>
            <person name="Deng Z."/>
            <person name="Duan Y."/>
            <person name="Luo F."/>
            <person name="Gmitter F. Jr."/>
        </authorList>
    </citation>
    <scope>NUCLEOTIDE SEQUENCE [LARGE SCALE GENOMIC DNA]</scope>
    <source>
        <strain evidence="2">cv. Valencia</strain>
    </source>
</reference>
<evidence type="ECO:0000313" key="2">
    <source>
        <dbReference type="Proteomes" id="UP000829398"/>
    </source>
</evidence>
<accession>A0ACB8NVM7</accession>
<name>A0ACB8NVM7_CITSI</name>
<evidence type="ECO:0000313" key="1">
    <source>
        <dbReference type="EMBL" id="KAH9801897.1"/>
    </source>
</evidence>
<keyword evidence="2" id="KW-1185">Reference proteome</keyword>
<dbReference type="Proteomes" id="UP000829398">
    <property type="component" value="Chromosome 1"/>
</dbReference>
<organism evidence="1 2">
    <name type="scientific">Citrus sinensis</name>
    <name type="common">Sweet orange</name>
    <name type="synonym">Citrus aurantium var. sinensis</name>
    <dbReference type="NCBI Taxonomy" id="2711"/>
    <lineage>
        <taxon>Eukaryota</taxon>
        <taxon>Viridiplantae</taxon>
        <taxon>Streptophyta</taxon>
        <taxon>Embryophyta</taxon>
        <taxon>Tracheophyta</taxon>
        <taxon>Spermatophyta</taxon>
        <taxon>Magnoliopsida</taxon>
        <taxon>eudicotyledons</taxon>
        <taxon>Gunneridae</taxon>
        <taxon>Pentapetalae</taxon>
        <taxon>rosids</taxon>
        <taxon>malvids</taxon>
        <taxon>Sapindales</taxon>
        <taxon>Rutaceae</taxon>
        <taxon>Aurantioideae</taxon>
        <taxon>Citrus</taxon>
    </lineage>
</organism>
<sequence>MFSSTSSDYSSSFPPLDTHTDSQRNVVSKPFVPSPITSSGHLEPPKPFESVLNWQTQNARAQNNTLLNINSKVENISLRTEQLETKVDFISAQMQQIHQNLQSRITQLDSELRAMLAQHYYGPEFDQKEREIRRLKAELAQIESEKQRPTLFTTSSPIPSIGPPYHPFASMLSPIRQYDPSKLFGMAHTLFRDNPLPPPPKPKPKPKPQPRPVTFHPPSITIPGQHSPGHTPASPPVPPPPTESQPPSQSKDKQPMHQFRAHAVDHSPTTDDQTSDSNLAVSDSHTEIDTESSVSTSDSEKSYADITRILMAQPDQPTPGQTSHTEPYVDIPSEVEEEMPKSSTTNQPPPAQAQTSPPSQKSSNGPWFTFDDLPSHKWRDRLNEMYAWIDLQMLRPGATTQSVLREFATRFTGALRDWFDSLGCYRQLQFVDLPEVSSALAVLHDQFLGDPFAVLKLHDETILT</sequence>
<protein>
    <submittedName>
        <fullName evidence="1">Uncharacterized protein</fullName>
    </submittedName>
</protein>
<comment type="caution">
    <text evidence="1">The sequence shown here is derived from an EMBL/GenBank/DDBJ whole genome shotgun (WGS) entry which is preliminary data.</text>
</comment>
<dbReference type="EMBL" id="CM039170">
    <property type="protein sequence ID" value="KAH9801897.1"/>
    <property type="molecule type" value="Genomic_DNA"/>
</dbReference>
<gene>
    <name evidence="1" type="ORF">KPL71_001195</name>
</gene>